<dbReference type="KEGG" id="dor:Desor_5069"/>
<proteinExistence type="predicted"/>
<dbReference type="RefSeq" id="WP_014187266.1">
    <property type="nucleotide sequence ID" value="NC_016584.1"/>
</dbReference>
<gene>
    <name evidence="2" type="ordered locus">Desor_5069</name>
</gene>
<dbReference type="Proteomes" id="UP000006346">
    <property type="component" value="Chromosome"/>
</dbReference>
<sequence>MPWKQYKESPFHLPTRQEVIIIAASVVVCSIIITYFVLTK</sequence>
<reference evidence="3" key="1">
    <citation type="submission" date="2011-11" db="EMBL/GenBank/DDBJ databases">
        <title>Complete sequence of Desulfosporosinus orientis DSM 765.</title>
        <authorList>
            <person name="Lucas S."/>
            <person name="Han J."/>
            <person name="Lapidus A."/>
            <person name="Cheng J.-F."/>
            <person name="Goodwin L."/>
            <person name="Pitluck S."/>
            <person name="Peters L."/>
            <person name="Ovchinnikova G."/>
            <person name="Teshima H."/>
            <person name="Detter J.C."/>
            <person name="Han C."/>
            <person name="Tapia R."/>
            <person name="Land M."/>
            <person name="Hauser L."/>
            <person name="Kyrpides N."/>
            <person name="Ivanova N."/>
            <person name="Pagani I."/>
            <person name="Pester M."/>
            <person name="Spring S."/>
            <person name="Ollivier B."/>
            <person name="Rattei T."/>
            <person name="Klenk H.-P."/>
            <person name="Wagner M."/>
            <person name="Loy A."/>
            <person name="Woyke T."/>
        </authorList>
    </citation>
    <scope>NUCLEOTIDE SEQUENCE [LARGE SCALE GENOMIC DNA]</scope>
    <source>
        <strain evidence="3">ATCC 19365 / DSM 765 / NCIMB 8382 / VKM B-1628</strain>
    </source>
</reference>
<evidence type="ECO:0000256" key="1">
    <source>
        <dbReference type="SAM" id="Phobius"/>
    </source>
</evidence>
<dbReference type="AlphaFoldDB" id="G7WJM5"/>
<accession>G7WJM5</accession>
<keyword evidence="3" id="KW-1185">Reference proteome</keyword>
<keyword evidence="1" id="KW-0472">Membrane</keyword>
<organism evidence="2 3">
    <name type="scientific">Desulfosporosinus orientis (strain ATCC 19365 / DSM 765 / NCIMB 8382 / VKM B-1628 / Singapore I)</name>
    <name type="common">Desulfotomaculum orientis</name>
    <dbReference type="NCBI Taxonomy" id="768706"/>
    <lineage>
        <taxon>Bacteria</taxon>
        <taxon>Bacillati</taxon>
        <taxon>Bacillota</taxon>
        <taxon>Clostridia</taxon>
        <taxon>Eubacteriales</taxon>
        <taxon>Desulfitobacteriaceae</taxon>
        <taxon>Desulfosporosinus</taxon>
    </lineage>
</organism>
<dbReference type="HOGENOM" id="CLU_3288532_0_0_9"/>
<keyword evidence="1" id="KW-0812">Transmembrane</keyword>
<dbReference type="PATRIC" id="fig|768706.3.peg.5163"/>
<reference evidence="2 3" key="2">
    <citation type="journal article" date="2012" name="J. Bacteriol.">
        <title>Complete genome sequences of Desulfosporosinus orientis DSM765T, Desulfosporosinus youngiae DSM17734T, Desulfosporosinus meridiei DSM13257T, and Desulfosporosinus acidiphilus DSM22704T.</title>
        <authorList>
            <person name="Pester M."/>
            <person name="Brambilla E."/>
            <person name="Alazard D."/>
            <person name="Rattei T."/>
            <person name="Weinmaier T."/>
            <person name="Han J."/>
            <person name="Lucas S."/>
            <person name="Lapidus A."/>
            <person name="Cheng J.F."/>
            <person name="Goodwin L."/>
            <person name="Pitluck S."/>
            <person name="Peters L."/>
            <person name="Ovchinnikova G."/>
            <person name="Teshima H."/>
            <person name="Detter J.C."/>
            <person name="Han C.S."/>
            <person name="Tapia R."/>
            <person name="Land M.L."/>
            <person name="Hauser L."/>
            <person name="Kyrpides N.C."/>
            <person name="Ivanova N.N."/>
            <person name="Pagani I."/>
            <person name="Huntmann M."/>
            <person name="Wei C.L."/>
            <person name="Davenport K.W."/>
            <person name="Daligault H."/>
            <person name="Chain P.S."/>
            <person name="Chen A."/>
            <person name="Mavromatis K."/>
            <person name="Markowitz V."/>
            <person name="Szeto E."/>
            <person name="Mikhailova N."/>
            <person name="Pati A."/>
            <person name="Wagner M."/>
            <person name="Woyke T."/>
            <person name="Ollivier B."/>
            <person name="Klenk H.P."/>
            <person name="Spring S."/>
            <person name="Loy A."/>
        </authorList>
    </citation>
    <scope>NUCLEOTIDE SEQUENCE [LARGE SCALE GENOMIC DNA]</scope>
    <source>
        <strain evidence="3">ATCC 19365 / DSM 765 / NCIMB 8382 / VKM B-1628</strain>
    </source>
</reference>
<name>G7WJM5_DESOD</name>
<dbReference type="EMBL" id="CP003108">
    <property type="protein sequence ID" value="AET70462.1"/>
    <property type="molecule type" value="Genomic_DNA"/>
</dbReference>
<feature type="transmembrane region" description="Helical" evidence="1">
    <location>
        <begin position="20"/>
        <end position="38"/>
    </location>
</feature>
<keyword evidence="1" id="KW-1133">Transmembrane helix</keyword>
<evidence type="ECO:0000313" key="3">
    <source>
        <dbReference type="Proteomes" id="UP000006346"/>
    </source>
</evidence>
<evidence type="ECO:0000313" key="2">
    <source>
        <dbReference type="EMBL" id="AET70462.1"/>
    </source>
</evidence>
<protein>
    <submittedName>
        <fullName evidence="2">Uncharacterized protein</fullName>
    </submittedName>
</protein>